<feature type="domain" description="Serine aminopeptidase S33" evidence="1">
    <location>
        <begin position="27"/>
        <end position="288"/>
    </location>
</feature>
<proteinExistence type="predicted"/>
<sequence>MHVQTDWLTAADQQKLFVYKWLPGTAEPRAWILISHGMAEHAGRYEWLAKQLNGAGYAVLALDQRGHGQSITDQPGQFADSDGWRKVTSDIDALRQYALALADGLPVFLLGHSMGSYIMQGHMMTHGAGLAGVILSGSNAHPPALSRIGKIAAGIEGRLRGWNKPAETLGKLSFGQFNNAFRPNRTEFDWLTRDPVQVDAYIADPLCGFNCTARLWQDLFGGLLEIADTRQLGRIPSALPVHIIGGSADPVSVGTGLAKLQQRLIKAGLTAVSLRLYDDARHEIFNEINREQVVRDLLDWLAKHMPVASFPALEPTDATA</sequence>
<reference evidence="3" key="1">
    <citation type="journal article" date="2019" name="Int. J. Syst. Evol. Microbiol.">
        <title>The Global Catalogue of Microorganisms (GCM) 10K type strain sequencing project: providing services to taxonomists for standard genome sequencing and annotation.</title>
        <authorList>
            <consortium name="The Broad Institute Genomics Platform"/>
            <consortium name="The Broad Institute Genome Sequencing Center for Infectious Disease"/>
            <person name="Wu L."/>
            <person name="Ma J."/>
        </authorList>
    </citation>
    <scope>NUCLEOTIDE SEQUENCE [LARGE SCALE GENOMIC DNA]</scope>
    <source>
        <strain evidence="3">CGMCC 1.12482</strain>
    </source>
</reference>
<accession>A0ABQ1PZV7</accession>
<dbReference type="PANTHER" id="PTHR11614">
    <property type="entry name" value="PHOSPHOLIPASE-RELATED"/>
    <property type="match status" value="1"/>
</dbReference>
<name>A0ABQ1PZV7_9GAMM</name>
<protein>
    <recommendedName>
        <fullName evidence="1">Serine aminopeptidase S33 domain-containing protein</fullName>
    </recommendedName>
</protein>
<dbReference type="InterPro" id="IPR051044">
    <property type="entry name" value="MAG_DAG_Lipase"/>
</dbReference>
<dbReference type="SUPFAM" id="SSF53474">
    <property type="entry name" value="alpha/beta-Hydrolases"/>
    <property type="match status" value="1"/>
</dbReference>
<dbReference type="RefSeq" id="WP_150278988.1">
    <property type="nucleotide sequence ID" value="NZ_BMFF01000007.1"/>
</dbReference>
<keyword evidence="3" id="KW-1185">Reference proteome</keyword>
<organism evidence="2 3">
    <name type="scientific">Halopseudomonas salina</name>
    <dbReference type="NCBI Taxonomy" id="1323744"/>
    <lineage>
        <taxon>Bacteria</taxon>
        <taxon>Pseudomonadati</taxon>
        <taxon>Pseudomonadota</taxon>
        <taxon>Gammaproteobacteria</taxon>
        <taxon>Pseudomonadales</taxon>
        <taxon>Pseudomonadaceae</taxon>
        <taxon>Halopseudomonas</taxon>
    </lineage>
</organism>
<comment type="caution">
    <text evidence="2">The sequence shown here is derived from an EMBL/GenBank/DDBJ whole genome shotgun (WGS) entry which is preliminary data.</text>
</comment>
<evidence type="ECO:0000259" key="1">
    <source>
        <dbReference type="Pfam" id="PF12146"/>
    </source>
</evidence>
<dbReference type="Pfam" id="PF12146">
    <property type="entry name" value="Hydrolase_4"/>
    <property type="match status" value="1"/>
</dbReference>
<evidence type="ECO:0000313" key="2">
    <source>
        <dbReference type="EMBL" id="GGD08353.1"/>
    </source>
</evidence>
<gene>
    <name evidence="2" type="ORF">GCM10007418_29240</name>
</gene>
<dbReference type="Proteomes" id="UP000638188">
    <property type="component" value="Unassembled WGS sequence"/>
</dbReference>
<dbReference type="InterPro" id="IPR022742">
    <property type="entry name" value="Hydrolase_4"/>
</dbReference>
<dbReference type="InterPro" id="IPR029058">
    <property type="entry name" value="AB_hydrolase_fold"/>
</dbReference>
<dbReference type="EMBL" id="BMFF01000007">
    <property type="protein sequence ID" value="GGD08353.1"/>
    <property type="molecule type" value="Genomic_DNA"/>
</dbReference>
<evidence type="ECO:0000313" key="3">
    <source>
        <dbReference type="Proteomes" id="UP000638188"/>
    </source>
</evidence>
<dbReference type="Gene3D" id="3.40.50.1820">
    <property type="entry name" value="alpha/beta hydrolase"/>
    <property type="match status" value="1"/>
</dbReference>